<organism evidence="1">
    <name type="scientific">hydrothermal vent metagenome</name>
    <dbReference type="NCBI Taxonomy" id="652676"/>
    <lineage>
        <taxon>unclassified sequences</taxon>
        <taxon>metagenomes</taxon>
        <taxon>ecological metagenomes</taxon>
    </lineage>
</organism>
<proteinExistence type="predicted"/>
<accession>A0A1W1ECB3</accession>
<sequence length="244" mass="28483">MNTILPCFEHYSLLEVEEKLSLDNMQTLLGKSEKIVLNFPKFNKTIEELNIYNLRDIPFIKDKIIKLNSKLENDFNYGLSDFYTDKISEWSQTKDNIFLICSLEDSFLGYLFALRLKPKIFTKLVNLEMKESEIKQEHFASLEEMGSDYFLSFFAMNKEAAALLFIKYYAQLVINQKSIHEVGGATMLEDAKKLIEKMCLQRHKAKPITLDDGEEIMLQTYKESLANFIACESVLKLIFQYDKK</sequence>
<gene>
    <name evidence="1" type="ORF">MNB_SV-5-1141</name>
</gene>
<evidence type="ECO:0000313" key="1">
    <source>
        <dbReference type="EMBL" id="SFZ97663.1"/>
    </source>
</evidence>
<name>A0A1W1ECB3_9ZZZZ</name>
<reference evidence="1" key="1">
    <citation type="submission" date="2016-10" db="EMBL/GenBank/DDBJ databases">
        <authorList>
            <person name="de Groot N.N."/>
        </authorList>
    </citation>
    <scope>NUCLEOTIDE SEQUENCE</scope>
</reference>
<dbReference type="AlphaFoldDB" id="A0A1W1ECB3"/>
<dbReference type="EMBL" id="FPKX01000012">
    <property type="protein sequence ID" value="SFZ97663.1"/>
    <property type="molecule type" value="Genomic_DNA"/>
</dbReference>
<protein>
    <submittedName>
        <fullName evidence="1">Uncharacterized protein</fullName>
    </submittedName>
</protein>